<proteinExistence type="predicted"/>
<keyword evidence="2" id="KW-0472">Membrane</keyword>
<feature type="compositionally biased region" description="Basic and acidic residues" evidence="1">
    <location>
        <begin position="150"/>
        <end position="172"/>
    </location>
</feature>
<feature type="compositionally biased region" description="Polar residues" evidence="1">
    <location>
        <begin position="269"/>
        <end position="305"/>
    </location>
</feature>
<feature type="region of interest" description="Disordered" evidence="1">
    <location>
        <begin position="333"/>
        <end position="357"/>
    </location>
</feature>
<feature type="compositionally biased region" description="Acidic residues" evidence="1">
    <location>
        <begin position="89"/>
        <end position="102"/>
    </location>
</feature>
<dbReference type="PANTHER" id="PTHR33700:SF4">
    <property type="entry name" value="MYB-LIKE PROTEIN X"/>
    <property type="match status" value="1"/>
</dbReference>
<organism evidence="3 4">
    <name type="scientific">Linum tenue</name>
    <dbReference type="NCBI Taxonomy" id="586396"/>
    <lineage>
        <taxon>Eukaryota</taxon>
        <taxon>Viridiplantae</taxon>
        <taxon>Streptophyta</taxon>
        <taxon>Embryophyta</taxon>
        <taxon>Tracheophyta</taxon>
        <taxon>Spermatophyta</taxon>
        <taxon>Magnoliopsida</taxon>
        <taxon>eudicotyledons</taxon>
        <taxon>Gunneridae</taxon>
        <taxon>Pentapetalae</taxon>
        <taxon>rosids</taxon>
        <taxon>fabids</taxon>
        <taxon>Malpighiales</taxon>
        <taxon>Linaceae</taxon>
        <taxon>Linum</taxon>
    </lineage>
</organism>
<protein>
    <submittedName>
        <fullName evidence="3">Uncharacterized protein</fullName>
    </submittedName>
</protein>
<keyword evidence="2" id="KW-0812">Transmembrane</keyword>
<feature type="compositionally biased region" description="Acidic residues" evidence="1">
    <location>
        <begin position="139"/>
        <end position="149"/>
    </location>
</feature>
<dbReference type="EMBL" id="CAMGYJ010000007">
    <property type="protein sequence ID" value="CAI0448751.1"/>
    <property type="molecule type" value="Genomic_DNA"/>
</dbReference>
<evidence type="ECO:0000313" key="4">
    <source>
        <dbReference type="Proteomes" id="UP001154282"/>
    </source>
</evidence>
<dbReference type="Proteomes" id="UP001154282">
    <property type="component" value="Unassembled WGS sequence"/>
</dbReference>
<feature type="compositionally biased region" description="Low complexity" evidence="1">
    <location>
        <begin position="507"/>
        <end position="522"/>
    </location>
</feature>
<feature type="compositionally biased region" description="Polar residues" evidence="1">
    <location>
        <begin position="582"/>
        <end position="596"/>
    </location>
</feature>
<feature type="region of interest" description="Disordered" evidence="1">
    <location>
        <begin position="467"/>
        <end position="492"/>
    </location>
</feature>
<feature type="compositionally biased region" description="Polar residues" evidence="1">
    <location>
        <begin position="333"/>
        <end position="342"/>
    </location>
</feature>
<evidence type="ECO:0000256" key="2">
    <source>
        <dbReference type="SAM" id="Phobius"/>
    </source>
</evidence>
<name>A0AAV0MRY3_9ROSI</name>
<sequence length="609" mass="65961">MIKRFPSRNSRSKGIKVKHVLQICLLLGVCFWLIYQVKHSHDKKNEFDDKDAKVSTTTRTHVHDNEILKLGRKDLHPRLDDVAKNEKVAEDEDEETVPEEEIINGVGDNKHAEELEQELELTKHEEEEREDVSKHEQEEERGDDDDDDENNKRDMEEEKKAEETEVESRAAGDDELDEHDQDKLDGESVEEDLLDEEKEKGREDDDAKEGEVNKEEDKEVHVTLPEDEDHEDGSQNSHEAREENYKGDDASSAVTHDENTGGKDKINDLQVNEVANNNRTGNANEIIRTNSTLQQEQGDMAANNSRQEDEVANSSGTGIADDIIKTDSTLQQEQGDMAANNSRQEDEVANSSGTGIANDIIKTDSTLQQEQGDMAANNSRQEDEVANSSGTGIANEIVKTGSILQQEQGDKAANNSASVLSGGEQTIKDERIINLPSSENQSTTNVLAVGNVKTGNKNTTGDTASLAAAVSDSTSEENATTGGSAIGGLSNRDSTEAEKINYDETVSGNALSSNSNSNLESGVDQAVSKDETTGEAEGVKPGLPITHSGVSHGGTSEENKTESGHNGDRGIEGGVRHDPIDSSDSSVGQEENSGFGTNVGVGNETVAAE</sequence>
<feature type="region of interest" description="Disordered" evidence="1">
    <location>
        <begin position="81"/>
        <end position="321"/>
    </location>
</feature>
<dbReference type="AlphaFoldDB" id="A0AAV0MRY3"/>
<feature type="compositionally biased region" description="Basic and acidic residues" evidence="1">
    <location>
        <begin position="197"/>
        <end position="221"/>
    </location>
</feature>
<gene>
    <name evidence="3" type="ORF">LITE_LOCUS29926</name>
</gene>
<accession>A0AAV0MRY3</accession>
<evidence type="ECO:0000256" key="1">
    <source>
        <dbReference type="SAM" id="MobiDB-lite"/>
    </source>
</evidence>
<reference evidence="3" key="1">
    <citation type="submission" date="2022-08" db="EMBL/GenBank/DDBJ databases">
        <authorList>
            <person name="Gutierrez-Valencia J."/>
        </authorList>
    </citation>
    <scope>NUCLEOTIDE SEQUENCE</scope>
</reference>
<feature type="compositionally biased region" description="Basic and acidic residues" evidence="1">
    <location>
        <begin position="108"/>
        <end position="138"/>
    </location>
</feature>
<keyword evidence="2" id="KW-1133">Transmembrane helix</keyword>
<dbReference type="PANTHER" id="PTHR33700">
    <property type="entry name" value="MYB-LIKE PROTEIN X"/>
    <property type="match status" value="1"/>
</dbReference>
<feature type="compositionally biased region" description="Polar residues" evidence="1">
    <location>
        <begin position="471"/>
        <end position="483"/>
    </location>
</feature>
<feature type="compositionally biased region" description="Basic and acidic residues" evidence="1">
    <location>
        <begin position="555"/>
        <end position="580"/>
    </location>
</feature>
<feature type="compositionally biased region" description="Basic and acidic residues" evidence="1">
    <location>
        <begin position="238"/>
        <end position="267"/>
    </location>
</feature>
<feature type="compositionally biased region" description="Acidic residues" evidence="1">
    <location>
        <begin position="187"/>
        <end position="196"/>
    </location>
</feature>
<comment type="caution">
    <text evidence="3">The sequence shown here is derived from an EMBL/GenBank/DDBJ whole genome shotgun (WGS) entry which is preliminary data.</text>
</comment>
<evidence type="ECO:0000313" key="3">
    <source>
        <dbReference type="EMBL" id="CAI0448751.1"/>
    </source>
</evidence>
<keyword evidence="4" id="KW-1185">Reference proteome</keyword>
<feature type="region of interest" description="Disordered" evidence="1">
    <location>
        <begin position="507"/>
        <end position="609"/>
    </location>
</feature>
<feature type="transmembrane region" description="Helical" evidence="2">
    <location>
        <begin position="20"/>
        <end position="37"/>
    </location>
</feature>